<dbReference type="Proteomes" id="UP001310290">
    <property type="component" value="Unassembled WGS sequence"/>
</dbReference>
<organism evidence="1 2">
    <name type="scientific">Streptomyces bottropensis</name>
    <dbReference type="NCBI Taxonomy" id="42235"/>
    <lineage>
        <taxon>Bacteria</taxon>
        <taxon>Bacillati</taxon>
        <taxon>Actinomycetota</taxon>
        <taxon>Actinomycetes</taxon>
        <taxon>Kitasatosporales</taxon>
        <taxon>Streptomycetaceae</taxon>
        <taxon>Streptomyces</taxon>
    </lineage>
</organism>
<accession>A0ABU8AXV1</accession>
<evidence type="ECO:0000313" key="2">
    <source>
        <dbReference type="Proteomes" id="UP001310290"/>
    </source>
</evidence>
<comment type="caution">
    <text evidence="1">The sequence shown here is derived from an EMBL/GenBank/DDBJ whole genome shotgun (WGS) entry which is preliminary data.</text>
</comment>
<reference evidence="1" key="1">
    <citation type="submission" date="2023-04" db="EMBL/GenBank/DDBJ databases">
        <title>Genomic diversity of scab-causing Streptomyces spp. in the province of Quebec, Canada.</title>
        <authorList>
            <person name="Biessy A."/>
            <person name="Cadieux M."/>
            <person name="Ciotola M."/>
            <person name="Filion M."/>
        </authorList>
    </citation>
    <scope>NUCLEOTIDE SEQUENCE</scope>
    <source>
        <strain evidence="1">B21-115</strain>
    </source>
</reference>
<sequence length="46" mass="4969">MFIDLEDGDLPVGEQRGDRLDDVTHMLTATVVAGRGSPVLQVSELD</sequence>
<dbReference type="EMBL" id="JARULZ010000002">
    <property type="protein sequence ID" value="MEH0638504.1"/>
    <property type="molecule type" value="Genomic_DNA"/>
</dbReference>
<proteinExistence type="predicted"/>
<evidence type="ECO:0000313" key="1">
    <source>
        <dbReference type="EMBL" id="MEH0638504.1"/>
    </source>
</evidence>
<dbReference type="RefSeq" id="WP_334661161.1">
    <property type="nucleotide sequence ID" value="NZ_JARULZ010000002.1"/>
</dbReference>
<gene>
    <name evidence="1" type="ORF">QBA35_35320</name>
</gene>
<protein>
    <submittedName>
        <fullName evidence="1">Uncharacterized protein</fullName>
    </submittedName>
</protein>
<keyword evidence="2" id="KW-1185">Reference proteome</keyword>
<name>A0ABU8AXV1_9ACTN</name>